<keyword evidence="5" id="KW-1185">Reference proteome</keyword>
<feature type="domain" description="NodB homology" evidence="3">
    <location>
        <begin position="151"/>
        <end position="361"/>
    </location>
</feature>
<dbReference type="PANTHER" id="PTHR10587">
    <property type="entry name" value="GLYCOSYL TRANSFERASE-RELATED"/>
    <property type="match status" value="1"/>
</dbReference>
<reference evidence="4" key="1">
    <citation type="submission" date="2020-01" db="EMBL/GenBank/DDBJ databases">
        <title>Genome Sequencing of Three Apophysomyces-Like Fungal Strains Confirms a Novel Fungal Genus in the Mucoromycota with divergent Burkholderia-like Endosymbiotic Bacteria.</title>
        <authorList>
            <person name="Stajich J.E."/>
            <person name="Macias A.M."/>
            <person name="Carter-House D."/>
            <person name="Lovett B."/>
            <person name="Kasson L.R."/>
            <person name="Berry K."/>
            <person name="Grigoriev I."/>
            <person name="Chang Y."/>
            <person name="Spatafora J."/>
            <person name="Kasson M.T."/>
        </authorList>
    </citation>
    <scope>NUCLEOTIDE SEQUENCE</scope>
    <source>
        <strain evidence="4">NRRL A-21654</strain>
    </source>
</reference>
<evidence type="ECO:0000256" key="1">
    <source>
        <dbReference type="SAM" id="MobiDB-lite"/>
    </source>
</evidence>
<sequence>MHLQLISALVLATSQFVSAQSPTSTSSSILAVASPTWLPDFPKPADVVSAYPTNPPNISDTLSHQSLNLSEYPEPWTSPKTDHPEIAAVMKAIDWSKVPNAAIHKDKPNGDISFSGYDENNDPYCWWSDTNCVKPKATYLPEDVYECPKAGDWGQTFDDGPFNPSDDPVLNEYAEPRLYNFLAQHNQKATLFYIGSNVVTYPAAARRALNDGHVICVHTWSHPQMTTQSNIKVVAEFYWTLRAIKQTLGITPKCWRPPYGDVDDRVRAIAWQMGMRTFLWDRDTNDWDMPGDGGGNLPPAKVDEYFEGWIDARKNGTDNKTGHVVLEHELNNSTVMMAEKWLPKMQQTFNVITPHACMNITEPYWETNFVYPTENKNTTTTPSSTSASSAASTGQATGTHASGSSGSATAALSQDSGKPTSAASSLTGSLPLVALSFAAALLLN</sequence>
<dbReference type="GO" id="GO:0016020">
    <property type="term" value="C:membrane"/>
    <property type="evidence" value="ECO:0007669"/>
    <property type="project" value="TreeGrafter"/>
</dbReference>
<evidence type="ECO:0000313" key="4">
    <source>
        <dbReference type="EMBL" id="KAF7724205.1"/>
    </source>
</evidence>
<protein>
    <recommendedName>
        <fullName evidence="3">NodB homology domain-containing protein</fullName>
    </recommendedName>
</protein>
<comment type="caution">
    <text evidence="4">The sequence shown here is derived from an EMBL/GenBank/DDBJ whole genome shotgun (WGS) entry which is preliminary data.</text>
</comment>
<evidence type="ECO:0000313" key="5">
    <source>
        <dbReference type="Proteomes" id="UP000605846"/>
    </source>
</evidence>
<dbReference type="EMBL" id="JABAYA010000126">
    <property type="protein sequence ID" value="KAF7724205.1"/>
    <property type="molecule type" value="Genomic_DNA"/>
</dbReference>
<gene>
    <name evidence="4" type="ORF">EC973_001224</name>
</gene>
<dbReference type="PROSITE" id="PS51677">
    <property type="entry name" value="NODB"/>
    <property type="match status" value="1"/>
</dbReference>
<feature type="chain" id="PRO_5034036428" description="NodB homology domain-containing protein" evidence="2">
    <location>
        <begin position="20"/>
        <end position="444"/>
    </location>
</feature>
<accession>A0A8H7BK12</accession>
<dbReference type="Gene3D" id="3.20.20.370">
    <property type="entry name" value="Glycoside hydrolase/deacetylase"/>
    <property type="match status" value="1"/>
</dbReference>
<evidence type="ECO:0000256" key="2">
    <source>
        <dbReference type="SAM" id="SignalP"/>
    </source>
</evidence>
<feature type="signal peptide" evidence="2">
    <location>
        <begin position="1"/>
        <end position="19"/>
    </location>
</feature>
<dbReference type="InterPro" id="IPR011330">
    <property type="entry name" value="Glyco_hydro/deAcase_b/a-brl"/>
</dbReference>
<dbReference type="GO" id="GO:0004099">
    <property type="term" value="F:chitin deacetylase activity"/>
    <property type="evidence" value="ECO:0007669"/>
    <property type="project" value="TreeGrafter"/>
</dbReference>
<dbReference type="Proteomes" id="UP000605846">
    <property type="component" value="Unassembled WGS sequence"/>
</dbReference>
<dbReference type="AlphaFoldDB" id="A0A8H7BK12"/>
<dbReference type="CDD" id="cd10952">
    <property type="entry name" value="CE4_MrCDA_like"/>
    <property type="match status" value="1"/>
</dbReference>
<evidence type="ECO:0000259" key="3">
    <source>
        <dbReference type="PROSITE" id="PS51677"/>
    </source>
</evidence>
<feature type="region of interest" description="Disordered" evidence="1">
    <location>
        <begin position="376"/>
        <end position="425"/>
    </location>
</feature>
<dbReference type="PANTHER" id="PTHR10587:SF98">
    <property type="entry name" value="CHITIN DEACETYLASE"/>
    <property type="match status" value="1"/>
</dbReference>
<dbReference type="InterPro" id="IPR002509">
    <property type="entry name" value="NODB_dom"/>
</dbReference>
<proteinExistence type="predicted"/>
<dbReference type="SUPFAM" id="SSF88713">
    <property type="entry name" value="Glycoside hydrolase/deacetylase"/>
    <property type="match status" value="1"/>
</dbReference>
<dbReference type="OrthoDB" id="407355at2759"/>
<name>A0A8H7BK12_9FUNG</name>
<dbReference type="InterPro" id="IPR050248">
    <property type="entry name" value="Polysacc_deacetylase_ArnD"/>
</dbReference>
<feature type="compositionally biased region" description="Polar residues" evidence="1">
    <location>
        <begin position="414"/>
        <end position="425"/>
    </location>
</feature>
<feature type="compositionally biased region" description="Low complexity" evidence="1">
    <location>
        <begin position="378"/>
        <end position="413"/>
    </location>
</feature>
<dbReference type="GO" id="GO:0009272">
    <property type="term" value="P:fungal-type cell wall biogenesis"/>
    <property type="evidence" value="ECO:0007669"/>
    <property type="project" value="UniProtKB-ARBA"/>
</dbReference>
<dbReference type="Pfam" id="PF01522">
    <property type="entry name" value="Polysacc_deac_1"/>
    <property type="match status" value="1"/>
</dbReference>
<organism evidence="4 5">
    <name type="scientific">Apophysomyces ossiformis</name>
    <dbReference type="NCBI Taxonomy" id="679940"/>
    <lineage>
        <taxon>Eukaryota</taxon>
        <taxon>Fungi</taxon>
        <taxon>Fungi incertae sedis</taxon>
        <taxon>Mucoromycota</taxon>
        <taxon>Mucoromycotina</taxon>
        <taxon>Mucoromycetes</taxon>
        <taxon>Mucorales</taxon>
        <taxon>Mucorineae</taxon>
        <taxon>Mucoraceae</taxon>
        <taxon>Apophysomyces</taxon>
    </lineage>
</organism>
<keyword evidence="2" id="KW-0732">Signal</keyword>
<dbReference type="GO" id="GO:0005975">
    <property type="term" value="P:carbohydrate metabolic process"/>
    <property type="evidence" value="ECO:0007669"/>
    <property type="project" value="InterPro"/>
</dbReference>